<protein>
    <submittedName>
        <fullName evidence="2">Acyl-CoA N-acyltransferase</fullName>
    </submittedName>
</protein>
<dbReference type="Proteomes" id="UP001175000">
    <property type="component" value="Unassembled WGS sequence"/>
</dbReference>
<evidence type="ECO:0000313" key="3">
    <source>
        <dbReference type="Proteomes" id="UP001175000"/>
    </source>
</evidence>
<gene>
    <name evidence="2" type="ORF">B0T14DRAFT_389937</name>
</gene>
<dbReference type="Pfam" id="PF13302">
    <property type="entry name" value="Acetyltransf_3"/>
    <property type="match status" value="1"/>
</dbReference>
<accession>A0AA39WQ70</accession>
<dbReference type="Gene3D" id="3.40.630.30">
    <property type="match status" value="1"/>
</dbReference>
<dbReference type="InterPro" id="IPR000182">
    <property type="entry name" value="GNAT_dom"/>
</dbReference>
<dbReference type="AlphaFoldDB" id="A0AA39WQ70"/>
<dbReference type="SUPFAM" id="SSF55729">
    <property type="entry name" value="Acyl-CoA N-acyltransferases (Nat)"/>
    <property type="match status" value="1"/>
</dbReference>
<keyword evidence="3" id="KW-1185">Reference proteome</keyword>
<evidence type="ECO:0000313" key="2">
    <source>
        <dbReference type="EMBL" id="KAK0619573.1"/>
    </source>
</evidence>
<dbReference type="PROSITE" id="PS51186">
    <property type="entry name" value="GNAT"/>
    <property type="match status" value="1"/>
</dbReference>
<sequence>EEEEMVGTMAYYNANSEDRSIEISLVQILPKFRRRGFAVDAARLLRDYALNPVTQGGLGLVRVEWHADTANEGSIAVARRLGFEEIGVVKYERCLKDGKKRGKVGNGRSEVPPGTASGDVWRDLVMFATYWNTWEGRE</sequence>
<evidence type="ECO:0000259" key="1">
    <source>
        <dbReference type="PROSITE" id="PS51186"/>
    </source>
</evidence>
<organism evidence="2 3">
    <name type="scientific">Immersiella caudata</name>
    <dbReference type="NCBI Taxonomy" id="314043"/>
    <lineage>
        <taxon>Eukaryota</taxon>
        <taxon>Fungi</taxon>
        <taxon>Dikarya</taxon>
        <taxon>Ascomycota</taxon>
        <taxon>Pezizomycotina</taxon>
        <taxon>Sordariomycetes</taxon>
        <taxon>Sordariomycetidae</taxon>
        <taxon>Sordariales</taxon>
        <taxon>Lasiosphaeriaceae</taxon>
        <taxon>Immersiella</taxon>
    </lineage>
</organism>
<reference evidence="2" key="1">
    <citation type="submission" date="2023-06" db="EMBL/GenBank/DDBJ databases">
        <title>Genome-scale phylogeny and comparative genomics of the fungal order Sordariales.</title>
        <authorList>
            <consortium name="Lawrence Berkeley National Laboratory"/>
            <person name="Hensen N."/>
            <person name="Bonometti L."/>
            <person name="Westerberg I."/>
            <person name="Brannstrom I.O."/>
            <person name="Guillou S."/>
            <person name="Cros-Aarteil S."/>
            <person name="Calhoun S."/>
            <person name="Haridas S."/>
            <person name="Kuo A."/>
            <person name="Mondo S."/>
            <person name="Pangilinan J."/>
            <person name="Riley R."/>
            <person name="Labutti K."/>
            <person name="Andreopoulos B."/>
            <person name="Lipzen A."/>
            <person name="Chen C."/>
            <person name="Yanf M."/>
            <person name="Daum C."/>
            <person name="Ng V."/>
            <person name="Clum A."/>
            <person name="Steindorff A."/>
            <person name="Ohm R."/>
            <person name="Martin F."/>
            <person name="Silar P."/>
            <person name="Natvig D."/>
            <person name="Lalanne C."/>
            <person name="Gautier V."/>
            <person name="Ament-Velasquez S.L."/>
            <person name="Kruys A."/>
            <person name="Hutchinson M.I."/>
            <person name="Powell A.J."/>
            <person name="Barry K."/>
            <person name="Miller A.N."/>
            <person name="Grigoriev I.V."/>
            <person name="Debuchy R."/>
            <person name="Gladieux P."/>
            <person name="Thoren M.H."/>
            <person name="Johannesson H."/>
        </authorList>
    </citation>
    <scope>NUCLEOTIDE SEQUENCE</scope>
    <source>
        <strain evidence="2">CBS 606.72</strain>
    </source>
</reference>
<dbReference type="GO" id="GO:1990189">
    <property type="term" value="F:protein N-terminal-serine acetyltransferase activity"/>
    <property type="evidence" value="ECO:0007669"/>
    <property type="project" value="TreeGrafter"/>
</dbReference>
<dbReference type="PANTHER" id="PTHR43441">
    <property type="entry name" value="RIBOSOMAL-PROTEIN-SERINE ACETYLTRANSFERASE"/>
    <property type="match status" value="1"/>
</dbReference>
<dbReference type="InterPro" id="IPR016181">
    <property type="entry name" value="Acyl_CoA_acyltransferase"/>
</dbReference>
<name>A0AA39WQ70_9PEZI</name>
<feature type="domain" description="N-acetyltransferase" evidence="1">
    <location>
        <begin position="1"/>
        <end position="102"/>
    </location>
</feature>
<dbReference type="PANTHER" id="PTHR43441:SF5">
    <property type="entry name" value="FAMILY ACETYLTRANSFERASE, PUTATIVE-RELATED"/>
    <property type="match status" value="1"/>
</dbReference>
<dbReference type="EMBL" id="JAULSU010000004">
    <property type="protein sequence ID" value="KAK0619573.1"/>
    <property type="molecule type" value="Genomic_DNA"/>
</dbReference>
<proteinExistence type="predicted"/>
<comment type="caution">
    <text evidence="2">The sequence shown here is derived from an EMBL/GenBank/DDBJ whole genome shotgun (WGS) entry which is preliminary data.</text>
</comment>
<feature type="non-terminal residue" evidence="2">
    <location>
        <position position="138"/>
    </location>
</feature>
<dbReference type="InterPro" id="IPR051908">
    <property type="entry name" value="Ribosomal_N-acetyltransferase"/>
</dbReference>
<dbReference type="GO" id="GO:0008999">
    <property type="term" value="F:protein-N-terminal-alanine acetyltransferase activity"/>
    <property type="evidence" value="ECO:0007669"/>
    <property type="project" value="TreeGrafter"/>
</dbReference>
<feature type="non-terminal residue" evidence="2">
    <location>
        <position position="1"/>
    </location>
</feature>
<dbReference type="CDD" id="cd04301">
    <property type="entry name" value="NAT_SF"/>
    <property type="match status" value="1"/>
</dbReference>